<dbReference type="InterPro" id="IPR018253">
    <property type="entry name" value="DnaJ_domain_CS"/>
</dbReference>
<evidence type="ECO:0000256" key="1">
    <source>
        <dbReference type="ARBA" id="ARBA00023186"/>
    </source>
</evidence>
<dbReference type="OrthoDB" id="9779889at2"/>
<dbReference type="PANTHER" id="PTHR43096:SF52">
    <property type="entry name" value="DNAJ HOMOLOG 1, MITOCHONDRIAL-RELATED"/>
    <property type="match status" value="1"/>
</dbReference>
<gene>
    <name evidence="4" type="primary">cbpA</name>
    <name evidence="4" type="ORF">CFX1CAM_1883</name>
</gene>
<dbReference type="SMART" id="SM00271">
    <property type="entry name" value="DnaJ"/>
    <property type="match status" value="1"/>
</dbReference>
<dbReference type="Gene3D" id="1.10.287.110">
    <property type="entry name" value="DnaJ domain"/>
    <property type="match status" value="1"/>
</dbReference>
<dbReference type="InterPro" id="IPR002939">
    <property type="entry name" value="DnaJ_C"/>
</dbReference>
<feature type="region of interest" description="Disordered" evidence="2">
    <location>
        <begin position="186"/>
        <end position="206"/>
    </location>
</feature>
<dbReference type="GO" id="GO:0005737">
    <property type="term" value="C:cytoplasm"/>
    <property type="evidence" value="ECO:0007669"/>
    <property type="project" value="TreeGrafter"/>
</dbReference>
<evidence type="ECO:0000313" key="5">
    <source>
        <dbReference type="Proteomes" id="UP000195514"/>
    </source>
</evidence>
<dbReference type="Gene3D" id="2.60.260.20">
    <property type="entry name" value="Urease metallochaperone UreE, N-terminal domain"/>
    <property type="match status" value="2"/>
</dbReference>
<dbReference type="AlphaFoldDB" id="A0A1Y6K7T5"/>
<evidence type="ECO:0000256" key="2">
    <source>
        <dbReference type="SAM" id="MobiDB-lite"/>
    </source>
</evidence>
<dbReference type="SUPFAM" id="SSF46565">
    <property type="entry name" value="Chaperone J-domain"/>
    <property type="match status" value="1"/>
</dbReference>
<dbReference type="InterPro" id="IPR008971">
    <property type="entry name" value="HSP40/DnaJ_pept-bd"/>
</dbReference>
<reference evidence="5" key="1">
    <citation type="submission" date="2017-05" db="EMBL/GenBank/DDBJ databases">
        <authorList>
            <person name="Kirkegaard R."/>
            <person name="Mcilroy J S."/>
        </authorList>
    </citation>
    <scope>NUCLEOTIDE SEQUENCE [LARGE SCALE GENOMIC DNA]</scope>
</reference>
<dbReference type="InterPro" id="IPR001623">
    <property type="entry name" value="DnaJ_domain"/>
</dbReference>
<keyword evidence="1" id="KW-0143">Chaperone</keyword>
<dbReference type="PANTHER" id="PTHR43096">
    <property type="entry name" value="DNAJ HOMOLOG 1, MITOCHONDRIAL-RELATED"/>
    <property type="match status" value="1"/>
</dbReference>
<feature type="domain" description="J" evidence="3">
    <location>
        <begin position="5"/>
        <end position="70"/>
    </location>
</feature>
<proteinExistence type="predicted"/>
<dbReference type="Proteomes" id="UP000195514">
    <property type="component" value="Chromosome I"/>
</dbReference>
<evidence type="ECO:0000259" key="3">
    <source>
        <dbReference type="PROSITE" id="PS50076"/>
    </source>
</evidence>
<keyword evidence="5" id="KW-1185">Reference proteome</keyword>
<dbReference type="PROSITE" id="PS00636">
    <property type="entry name" value="DNAJ_1"/>
    <property type="match status" value="1"/>
</dbReference>
<dbReference type="SUPFAM" id="SSF49493">
    <property type="entry name" value="HSP40/DnaJ peptide-binding domain"/>
    <property type="match status" value="2"/>
</dbReference>
<accession>A0A1Y6K7T5</accession>
<name>A0A1Y6K7T5_9CHLR</name>
<dbReference type="GO" id="GO:0051082">
    <property type="term" value="F:unfolded protein binding"/>
    <property type="evidence" value="ECO:0007669"/>
    <property type="project" value="InterPro"/>
</dbReference>
<dbReference type="FunFam" id="2.60.260.20:FF:000013">
    <property type="entry name" value="DnaJ subfamily B member 11"/>
    <property type="match status" value="1"/>
</dbReference>
<dbReference type="GO" id="GO:0003677">
    <property type="term" value="F:DNA binding"/>
    <property type="evidence" value="ECO:0007669"/>
    <property type="project" value="UniProtKB-KW"/>
</dbReference>
<dbReference type="Pfam" id="PF01556">
    <property type="entry name" value="DnaJ_C"/>
    <property type="match status" value="1"/>
</dbReference>
<dbReference type="RefSeq" id="WP_087862751.1">
    <property type="nucleotide sequence ID" value="NZ_LT859958.1"/>
</dbReference>
<dbReference type="KEGG" id="abat:CFX1CAM_1883"/>
<protein>
    <submittedName>
        <fullName evidence="4">Curved DNA-binding protein</fullName>
    </submittedName>
</protein>
<dbReference type="PRINTS" id="PR00625">
    <property type="entry name" value="JDOMAIN"/>
</dbReference>
<dbReference type="Pfam" id="PF00226">
    <property type="entry name" value="DnaJ"/>
    <property type="match status" value="1"/>
</dbReference>
<dbReference type="CDD" id="cd06257">
    <property type="entry name" value="DnaJ"/>
    <property type="match status" value="1"/>
</dbReference>
<sequence length="319" mass="35818">MQYRDYYKILNVSKNASQEDIKKAYRKLAREYHPDVNPDDPNAEEKFKDINEAYQVLSDPEKREKYDRFGSQWKHYKQTGGRAEDFDWSQWAAQSPRGGTQYRSVTQEEFEQMFGGGLGGFSDFFETLFGGMAGARSTRRPAGQASYQRMQRGQDIEHTVDITLEEAFRGTTRLLTYEGGRRIEASIPPGVKSGSRVRLSGQGGEGTAGSGDLFLKINVKPHAKFKREGDDLRIVLPVDFFVALLGGEVTVNALDKAVKLTIPPETDSGKTFRLTGLGMPKLGKPNQRGDLYAEINVLVPKNLTDAQKEQFKALQKSMK</sequence>
<dbReference type="CDD" id="cd10747">
    <property type="entry name" value="DnaJ_C"/>
    <property type="match status" value="1"/>
</dbReference>
<dbReference type="InterPro" id="IPR036869">
    <property type="entry name" value="J_dom_sf"/>
</dbReference>
<organism evidence="4 5">
    <name type="scientific">Candidatus Brevifilum fermentans</name>
    <dbReference type="NCBI Taxonomy" id="1986204"/>
    <lineage>
        <taxon>Bacteria</taxon>
        <taxon>Bacillati</taxon>
        <taxon>Chloroflexota</taxon>
        <taxon>Anaerolineae</taxon>
        <taxon>Anaerolineales</taxon>
        <taxon>Anaerolineaceae</taxon>
        <taxon>Candidatus Brevifilum</taxon>
    </lineage>
</organism>
<dbReference type="EMBL" id="LT859958">
    <property type="protein sequence ID" value="SMX54948.1"/>
    <property type="molecule type" value="Genomic_DNA"/>
</dbReference>
<evidence type="ECO:0000313" key="4">
    <source>
        <dbReference type="EMBL" id="SMX54948.1"/>
    </source>
</evidence>
<dbReference type="PROSITE" id="PS50076">
    <property type="entry name" value="DNAJ_2"/>
    <property type="match status" value="1"/>
</dbReference>
<dbReference type="GO" id="GO:0042026">
    <property type="term" value="P:protein refolding"/>
    <property type="evidence" value="ECO:0007669"/>
    <property type="project" value="TreeGrafter"/>
</dbReference>
<keyword evidence="4" id="KW-0238">DNA-binding</keyword>